<dbReference type="GO" id="GO:0007034">
    <property type="term" value="P:vacuolar transport"/>
    <property type="evidence" value="ECO:0007669"/>
    <property type="project" value="InterPro"/>
</dbReference>
<dbReference type="Proteomes" id="UP000324800">
    <property type="component" value="Unassembled WGS sequence"/>
</dbReference>
<comment type="caution">
    <text evidence="2">The sequence shown here is derived from an EMBL/GenBank/DDBJ whole genome shotgun (WGS) entry which is preliminary data.</text>
</comment>
<dbReference type="Gene3D" id="6.10.140.1230">
    <property type="match status" value="1"/>
</dbReference>
<organism evidence="2 3">
    <name type="scientific">Streblomastix strix</name>
    <dbReference type="NCBI Taxonomy" id="222440"/>
    <lineage>
        <taxon>Eukaryota</taxon>
        <taxon>Metamonada</taxon>
        <taxon>Preaxostyla</taxon>
        <taxon>Oxymonadida</taxon>
        <taxon>Streblomastigidae</taxon>
        <taxon>Streblomastix</taxon>
    </lineage>
</organism>
<dbReference type="InterPro" id="IPR005024">
    <property type="entry name" value="Snf7_fam"/>
</dbReference>
<protein>
    <submittedName>
        <fullName evidence="2">Putative vacuolar sorting protein VPS24</fullName>
    </submittedName>
</protein>
<accession>A0A5J4W4A5</accession>
<evidence type="ECO:0000256" key="1">
    <source>
        <dbReference type="SAM" id="MobiDB-lite"/>
    </source>
</evidence>
<dbReference type="Pfam" id="PF03357">
    <property type="entry name" value="Snf7"/>
    <property type="match status" value="1"/>
</dbReference>
<sequence>MSRNSPPASPPPTGGDDPRNAARALVRQVERFKSDQDRQKQEINTGIKQVKTEIRKCIKRGDVKGAKIMAREIANAQKAKERIEISKANLTVIASQINMQIAQYRVTKCIKQSAEVMHALNENMKLPEMREGIQEFSAEMLKAGILEEEFVNQLDQIQPEVEQEAVDEEIDKIIAEVQLEQPQTYLPSGVIPNANPQIAQPQYKYQPPIGQF</sequence>
<evidence type="ECO:0000313" key="2">
    <source>
        <dbReference type="EMBL" id="KAA6389668.1"/>
    </source>
</evidence>
<feature type="region of interest" description="Disordered" evidence="1">
    <location>
        <begin position="1"/>
        <end position="21"/>
    </location>
</feature>
<reference evidence="2 3" key="1">
    <citation type="submission" date="2019-03" db="EMBL/GenBank/DDBJ databases">
        <title>Single cell metagenomics reveals metabolic interactions within the superorganism composed of flagellate Streblomastix strix and complex community of Bacteroidetes bacteria on its surface.</title>
        <authorList>
            <person name="Treitli S.C."/>
            <person name="Kolisko M."/>
            <person name="Husnik F."/>
            <person name="Keeling P."/>
            <person name="Hampl V."/>
        </authorList>
    </citation>
    <scope>NUCLEOTIDE SEQUENCE [LARGE SCALE GENOMIC DNA]</scope>
    <source>
        <strain evidence="2">ST1C</strain>
    </source>
</reference>
<dbReference type="OrthoDB" id="2329734at2759"/>
<evidence type="ECO:0000313" key="3">
    <source>
        <dbReference type="Proteomes" id="UP000324800"/>
    </source>
</evidence>
<gene>
    <name evidence="2" type="ORF">EZS28_014805</name>
</gene>
<dbReference type="AlphaFoldDB" id="A0A5J4W4A5"/>
<dbReference type="PANTHER" id="PTHR10476">
    <property type="entry name" value="CHARGED MULTIVESICULAR BODY PROTEIN"/>
    <property type="match status" value="1"/>
</dbReference>
<name>A0A5J4W4A5_9EUKA</name>
<dbReference type="EMBL" id="SNRW01003499">
    <property type="protein sequence ID" value="KAA6389668.1"/>
    <property type="molecule type" value="Genomic_DNA"/>
</dbReference>
<proteinExistence type="predicted"/>